<reference evidence="1 2" key="1">
    <citation type="journal article" date="2023" name="Microorganisms">
        <title>Thiorhodovibrio frisius and Trv. litoralis spp. nov., Two Novel Members from a Clade of Fastidious Purple Sulfur Bacteria That Exhibit Unique Red-Shifted Light-Harvesting Capabilities.</title>
        <authorList>
            <person name="Methner A."/>
            <person name="Kuzyk S.B."/>
            <person name="Petersen J."/>
            <person name="Bauer S."/>
            <person name="Brinkmann H."/>
            <person name="Sichau K."/>
            <person name="Wanner G."/>
            <person name="Wolf J."/>
            <person name="Neumann-Schaal M."/>
            <person name="Henke P."/>
            <person name="Tank M."/>
            <person name="Sproer C."/>
            <person name="Bunk B."/>
            <person name="Overmann J."/>
        </authorList>
    </citation>
    <scope>NUCLEOTIDE SEQUENCE [LARGE SCALE GENOMIC DNA]</scope>
    <source>
        <strain evidence="1 2">DSM 6702</strain>
    </source>
</reference>
<organism evidence="1 2">
    <name type="scientific">Thiorhodovibrio winogradskyi</name>
    <dbReference type="NCBI Taxonomy" id="77007"/>
    <lineage>
        <taxon>Bacteria</taxon>
        <taxon>Pseudomonadati</taxon>
        <taxon>Pseudomonadota</taxon>
        <taxon>Gammaproteobacteria</taxon>
        <taxon>Chromatiales</taxon>
        <taxon>Chromatiaceae</taxon>
        <taxon>Thiorhodovibrio</taxon>
    </lineage>
</organism>
<evidence type="ECO:0000313" key="1">
    <source>
        <dbReference type="EMBL" id="WPL18688.1"/>
    </source>
</evidence>
<sequence>MQPDSTKFVLILGAVRPKQIGDASLLEQLAVTVGVDMLT</sequence>
<accession>A0ABZ0SEJ2</accession>
<name>A0ABZ0SEJ2_9GAMM</name>
<proteinExistence type="predicted"/>
<keyword evidence="2" id="KW-1185">Reference proteome</keyword>
<protein>
    <submittedName>
        <fullName evidence="1">Uncharacterized protein</fullName>
    </submittedName>
</protein>
<gene>
    <name evidence="1" type="ORF">Thiowin_03775</name>
</gene>
<dbReference type="Proteomes" id="UP001432180">
    <property type="component" value="Chromosome"/>
</dbReference>
<dbReference type="EMBL" id="CP121472">
    <property type="protein sequence ID" value="WPL18688.1"/>
    <property type="molecule type" value="Genomic_DNA"/>
</dbReference>
<evidence type="ECO:0000313" key="2">
    <source>
        <dbReference type="Proteomes" id="UP001432180"/>
    </source>
</evidence>